<dbReference type="OMA" id="THAKCEF"/>
<evidence type="ECO:0000313" key="2">
    <source>
        <dbReference type="EMBL" id="CBZ50531.1"/>
    </source>
</evidence>
<dbReference type="EMBL" id="FR823384">
    <property type="protein sequence ID" value="CBZ50531.1"/>
    <property type="molecule type" value="Genomic_DNA"/>
</dbReference>
<dbReference type="InParanoid" id="F0VA42"/>
<feature type="domain" description="SRS" evidence="1">
    <location>
        <begin position="224"/>
        <end position="355"/>
    </location>
</feature>
<evidence type="ECO:0000313" key="4">
    <source>
        <dbReference type="Proteomes" id="UP000007494"/>
    </source>
</evidence>
<reference evidence="3" key="4">
    <citation type="journal article" date="2015" name="PLoS ONE">
        <title>Comprehensive Evaluation of Toxoplasma gondii VEG and Neospora caninum LIV Genomes with Tachyzoite Stage Transcriptome and Proteome Defines Novel Transcript Features.</title>
        <authorList>
            <person name="Ramaprasad A."/>
            <person name="Mourier T."/>
            <person name="Naeem R."/>
            <person name="Malas T.B."/>
            <person name="Moussa E."/>
            <person name="Panigrahi A."/>
            <person name="Vermont S.J."/>
            <person name="Otto T.D."/>
            <person name="Wastling J."/>
            <person name="Pain A."/>
        </authorList>
    </citation>
    <scope>NUCLEOTIDE SEQUENCE</scope>
    <source>
        <strain evidence="3">Liverpool</strain>
    </source>
</reference>
<dbReference type="Proteomes" id="UP000007494">
    <property type="component" value="Chromosome IV"/>
</dbReference>
<dbReference type="SUPFAM" id="SSF74877">
    <property type="entry name" value="Major surface antigen p30, SAG1"/>
    <property type="match status" value="2"/>
</dbReference>
<feature type="domain" description="SRS" evidence="1">
    <location>
        <begin position="69"/>
        <end position="213"/>
    </location>
</feature>
<keyword evidence="4" id="KW-1185">Reference proteome</keyword>
<dbReference type="RefSeq" id="XP_003880564.1">
    <property type="nucleotide sequence ID" value="XM_003880515.1"/>
</dbReference>
<evidence type="ECO:0000313" key="3">
    <source>
        <dbReference type="EMBL" id="CEL65141.1"/>
    </source>
</evidence>
<dbReference type="OrthoDB" id="330519at2759"/>
<dbReference type="EMBL" id="LN714478">
    <property type="protein sequence ID" value="CEL65141.1"/>
    <property type="molecule type" value="Genomic_DNA"/>
</dbReference>
<reference evidence="2" key="2">
    <citation type="submission" date="2011-03" db="EMBL/GenBank/DDBJ databases">
        <title>Comparative genomics and transcriptomics of Neospora caninum and Toxoplasma gondii.</title>
        <authorList>
            <person name="Reid A.J."/>
            <person name="Sohal A."/>
            <person name="Harris D."/>
            <person name="Quail M."/>
            <person name="Sanders M."/>
            <person name="Berriman M."/>
            <person name="Wastling J.M."/>
            <person name="Pain A."/>
        </authorList>
    </citation>
    <scope>NUCLEOTIDE SEQUENCE</scope>
    <source>
        <strain evidence="2">Liverpool</strain>
    </source>
</reference>
<proteinExistence type="predicted"/>
<dbReference type="Gene3D" id="2.60.40.1320">
    <property type="entry name" value="SRS domain"/>
    <property type="match status" value="2"/>
</dbReference>
<dbReference type="GeneID" id="13441564"/>
<dbReference type="VEuPathDB" id="ToxoDB:NCLIV_010000"/>
<reference evidence="4" key="3">
    <citation type="journal article" date="2012" name="PLoS Pathog.">
        <title>Comparative genomics of the apicomplexan parasites Toxoplasma gondii and Neospora caninum: Coccidia differing in host range and transmission strategy.</title>
        <authorList>
            <person name="Reid A.J."/>
            <person name="Vermont S.J."/>
            <person name="Cotton J.A."/>
            <person name="Harris D."/>
            <person name="Hill-Cawthorne G.A."/>
            <person name="Konen-Waisman S."/>
            <person name="Latham S.M."/>
            <person name="Mourier T."/>
            <person name="Norton R."/>
            <person name="Quail M.A."/>
            <person name="Sanders M."/>
            <person name="Shanmugam D."/>
            <person name="Sohal A."/>
            <person name="Wasmuth J.D."/>
            <person name="Brunk B."/>
            <person name="Grigg M.E."/>
            <person name="Howard J.C."/>
            <person name="Parkinson J."/>
            <person name="Roos D.S."/>
            <person name="Trees A.J."/>
            <person name="Berriman M."/>
            <person name="Pain A."/>
            <person name="Wastling J.M."/>
        </authorList>
    </citation>
    <scope>NUCLEOTIDE SEQUENCE [LARGE SCALE GENOMIC DNA]</scope>
    <source>
        <strain evidence="4">Liverpool</strain>
    </source>
</reference>
<sequence>MPRSGSMRQRRGGFGSKACKFTAACMSGVLLFCSGEGVAEHLREGLQNRGLEEVRSAATNPILTVQGTTARCELNQNGGQTAQAAATGSLTLSQKNLTAALECVGENIASIPADMTNVCQPNNKSERTNQCIFEDSTSAGAEVALDTLLGVATDAQWTKDRQTERKPPNTEMWTLQLKKTDLPFSEKTFLIGCQGGSNSGSNGKNACKLTVNVEARASSVGDNNVVTCAYGKDSNPEPLEVEMSTEKNTLTIDCGSEGSLKPATNSAEYCDPQNTDLENCAHKFVDILPTFVTSWWATTGNSAKLTIPQTDFPEADQQILLGCVPTTTASEGTKNTGQTDAETGTPTSCRVLVTIKSSSSASYGSPTMQMLAAASGAAAVTGLIVGSL</sequence>
<dbReference type="PRINTS" id="PR01801">
    <property type="entry name" value="SURFCEANTIGN"/>
</dbReference>
<accession>F0VA42</accession>
<gene>
    <name evidence="3" type="ORF">BN1204_010000</name>
    <name evidence="2" type="ORF">NCLIV_010000</name>
</gene>
<evidence type="ECO:0000259" key="1">
    <source>
        <dbReference type="Pfam" id="PF04092"/>
    </source>
</evidence>
<reference evidence="2" key="1">
    <citation type="submission" date="2011-02" db="EMBL/GenBank/DDBJ databases">
        <authorList>
            <person name="Aslett M."/>
        </authorList>
    </citation>
    <scope>NUCLEOTIDE SEQUENCE</scope>
    <source>
        <strain evidence="2">Liverpool</strain>
    </source>
</reference>
<dbReference type="AlphaFoldDB" id="F0VA42"/>
<dbReference type="InterPro" id="IPR028352">
    <property type="entry name" value="Surface_antig_SAG1"/>
</dbReference>
<protein>
    <submittedName>
        <fullName evidence="2 3">Srs domain-containing protein</fullName>
    </submittedName>
</protein>
<dbReference type="Pfam" id="PF04092">
    <property type="entry name" value="SAG"/>
    <property type="match status" value="2"/>
</dbReference>
<name>F0VA42_NEOCL</name>
<dbReference type="GO" id="GO:0016020">
    <property type="term" value="C:membrane"/>
    <property type="evidence" value="ECO:0007669"/>
    <property type="project" value="InterPro"/>
</dbReference>
<dbReference type="InterPro" id="IPR036755">
    <property type="entry name" value="SRS_dom_sf"/>
</dbReference>
<dbReference type="InterPro" id="IPR007226">
    <property type="entry name" value="SRS_dom"/>
</dbReference>
<organism evidence="2 4">
    <name type="scientific">Neospora caninum (strain Liverpool)</name>
    <dbReference type="NCBI Taxonomy" id="572307"/>
    <lineage>
        <taxon>Eukaryota</taxon>
        <taxon>Sar</taxon>
        <taxon>Alveolata</taxon>
        <taxon>Apicomplexa</taxon>
        <taxon>Conoidasida</taxon>
        <taxon>Coccidia</taxon>
        <taxon>Eucoccidiorida</taxon>
        <taxon>Eimeriorina</taxon>
        <taxon>Sarcocystidae</taxon>
        <taxon>Neospora</taxon>
    </lineage>
</organism>